<name>A0ABS7YWB3_9FIRM</name>
<keyword evidence="10" id="KW-1185">Reference proteome</keyword>
<keyword evidence="4" id="KW-0418">Kinase</keyword>
<evidence type="ECO:0000256" key="6">
    <source>
        <dbReference type="ARBA" id="ARBA00023012"/>
    </source>
</evidence>
<accession>A0ABS7YWB3</accession>
<dbReference type="PANTHER" id="PTHR43065:SF10">
    <property type="entry name" value="PEROXIDE STRESS-ACTIVATED HISTIDINE KINASE MAK3"/>
    <property type="match status" value="1"/>
</dbReference>
<evidence type="ECO:0000313" key="9">
    <source>
        <dbReference type="EMBL" id="MCA2095958.1"/>
    </source>
</evidence>
<evidence type="ECO:0000259" key="8">
    <source>
        <dbReference type="PROSITE" id="PS50109"/>
    </source>
</evidence>
<dbReference type="InterPro" id="IPR003594">
    <property type="entry name" value="HATPase_dom"/>
</dbReference>
<feature type="coiled-coil region" evidence="7">
    <location>
        <begin position="441"/>
        <end position="468"/>
    </location>
</feature>
<organism evidence="9 10">
    <name type="scientific">Anaerococcus degeneri</name>
    <dbReference type="NCBI Taxonomy" id="361500"/>
    <lineage>
        <taxon>Bacteria</taxon>
        <taxon>Bacillati</taxon>
        <taxon>Bacillota</taxon>
        <taxon>Tissierellia</taxon>
        <taxon>Tissierellales</taxon>
        <taxon>Peptoniphilaceae</taxon>
        <taxon>Anaerococcus</taxon>
    </lineage>
</organism>
<proteinExistence type="predicted"/>
<dbReference type="Pfam" id="PF02518">
    <property type="entry name" value="HATPase_c"/>
    <property type="match status" value="1"/>
</dbReference>
<dbReference type="Pfam" id="PF13589">
    <property type="entry name" value="HATPase_c_3"/>
    <property type="match status" value="1"/>
</dbReference>
<keyword evidence="3" id="KW-0547">Nucleotide-binding</keyword>
<keyword evidence="7" id="KW-0175">Coiled coil</keyword>
<evidence type="ECO:0000256" key="4">
    <source>
        <dbReference type="ARBA" id="ARBA00022777"/>
    </source>
</evidence>
<dbReference type="InterPro" id="IPR005467">
    <property type="entry name" value="His_kinase_dom"/>
</dbReference>
<keyword evidence="2" id="KW-0808">Transferase</keyword>
<evidence type="ECO:0000256" key="2">
    <source>
        <dbReference type="ARBA" id="ARBA00022679"/>
    </source>
</evidence>
<keyword evidence="1" id="KW-0597">Phosphoprotein</keyword>
<evidence type="ECO:0000256" key="1">
    <source>
        <dbReference type="ARBA" id="ARBA00022553"/>
    </source>
</evidence>
<comment type="caution">
    <text evidence="9">The sequence shown here is derived from an EMBL/GenBank/DDBJ whole genome shotgun (WGS) entry which is preliminary data.</text>
</comment>
<dbReference type="InterPro" id="IPR036890">
    <property type="entry name" value="HATPase_C_sf"/>
</dbReference>
<evidence type="ECO:0000313" key="10">
    <source>
        <dbReference type="Proteomes" id="UP001198374"/>
    </source>
</evidence>
<reference evidence="10" key="1">
    <citation type="submission" date="2023-07" db="EMBL/GenBank/DDBJ databases">
        <title>FDA dAtabase for Regulatory Grade micrObial Sequences (FDA-ARGOS): Supporting development and validation of Infectious Disease Dx tests.</title>
        <authorList>
            <person name="Sproer C."/>
            <person name="Gronow S."/>
            <person name="Severitt S."/>
            <person name="Schroder I."/>
            <person name="Tallon L."/>
            <person name="Sadzewicz L."/>
            <person name="Zhao X."/>
            <person name="Boylan J."/>
            <person name="Ott S."/>
            <person name="Bowen H."/>
            <person name="Vavikolanu K."/>
            <person name="Hazen T."/>
            <person name="Aluvathingal J."/>
            <person name="Nadendla S."/>
            <person name="Lowell S."/>
            <person name="Myers T."/>
            <person name="Yan Y."/>
        </authorList>
    </citation>
    <scope>NUCLEOTIDE SEQUENCE [LARGE SCALE GENOMIC DNA]</scope>
    <source>
        <strain evidence="10">FDAARGOS_1538</strain>
    </source>
</reference>
<evidence type="ECO:0000256" key="7">
    <source>
        <dbReference type="SAM" id="Coils"/>
    </source>
</evidence>
<sequence length="712" mass="82728">MEYLKYSIEDSTIAELLGVQNFSKDEAAILELIKNSYDAKALLVKLEFIDKNTLKITDDGVGMDSEDIKKHWMHIGKSNKGYDLIDSNNKVRVQAGAKGVGRFALSRLGKNIQLYSKKEHKDGVIWATDWNTSTLEINSSIENKGTCIIINNLREKWTLNRIKKLNKYLEKTYNDTAMRIQIIANDYNEFVNLHFPDPEPGKNCRSFINLEYIKGELLVSVFSDEFSIDAKKYCEGMDLNQHNRKINIIDELEGNEIFDVYGEGLITVLEKLGRFSANLFFNLNATNYDKEKFLYKYLRTDEILDSGVVLYRNAFSISSFEGEKDWLGLGKRSRKSPAAASHPTGAWRVRENQISGFVLIDKEENKVLQDLMNRQGLDENIYYQLFIQIILIGIKEFERYRQKIIRNINKKNIVEENFTERISDEIVRNPKMINNLNKNDKVKLIKELKLFNQDSKKLKQEKADVENRYRYDVRILNALATSGMKATSIAHEINNDRNQIEPSYDFIINSLKKYKVWDIVNDPENRKFAFEDIPGLLENNHAAVKKILRFIDAILEKVEKGQFFAMKLNVKEIVSQIIKKWERDYAWLNVEICVDDFLEFNISKDTFYTIFDNLILNSVQQNSQSNELKIKIMISKDCNKLKISYYDNGKGLPEKYLNNPRIILEPHETSRANGHGLGMWIINNTINFQNGEIINISGEKGFEFIFEMEETL</sequence>
<dbReference type="EMBL" id="JAIWIY010000001">
    <property type="protein sequence ID" value="MCA2095958.1"/>
    <property type="molecule type" value="Genomic_DNA"/>
</dbReference>
<evidence type="ECO:0000256" key="5">
    <source>
        <dbReference type="ARBA" id="ARBA00022840"/>
    </source>
</evidence>
<evidence type="ECO:0000256" key="3">
    <source>
        <dbReference type="ARBA" id="ARBA00022741"/>
    </source>
</evidence>
<dbReference type="SUPFAM" id="SSF55874">
    <property type="entry name" value="ATPase domain of HSP90 chaperone/DNA topoisomerase II/histidine kinase"/>
    <property type="match status" value="2"/>
</dbReference>
<gene>
    <name evidence="9" type="ORF">LDJ82_03415</name>
</gene>
<protein>
    <submittedName>
        <fullName evidence="9">ATP-binding protein</fullName>
    </submittedName>
</protein>
<dbReference type="Proteomes" id="UP001198374">
    <property type="component" value="Unassembled WGS sequence"/>
</dbReference>
<feature type="domain" description="Histidine kinase" evidence="8">
    <location>
        <begin position="488"/>
        <end position="712"/>
    </location>
</feature>
<dbReference type="PANTHER" id="PTHR43065">
    <property type="entry name" value="SENSOR HISTIDINE KINASE"/>
    <property type="match status" value="1"/>
</dbReference>
<dbReference type="PROSITE" id="PS50109">
    <property type="entry name" value="HIS_KIN"/>
    <property type="match status" value="1"/>
</dbReference>
<keyword evidence="5 9" id="KW-0067">ATP-binding</keyword>
<dbReference type="RefSeq" id="WP_209773224.1">
    <property type="nucleotide sequence ID" value="NZ_JAGGLO010000004.1"/>
</dbReference>
<dbReference type="Gene3D" id="3.30.565.10">
    <property type="entry name" value="Histidine kinase-like ATPase, C-terminal domain"/>
    <property type="match status" value="2"/>
</dbReference>
<dbReference type="GO" id="GO:0005524">
    <property type="term" value="F:ATP binding"/>
    <property type="evidence" value="ECO:0007669"/>
    <property type="project" value="UniProtKB-KW"/>
</dbReference>
<keyword evidence="6" id="KW-0902">Two-component regulatory system</keyword>